<organism evidence="2 3">
    <name type="scientific">Bacillus taeanensis</name>
    <dbReference type="NCBI Taxonomy" id="273032"/>
    <lineage>
        <taxon>Bacteria</taxon>
        <taxon>Bacillati</taxon>
        <taxon>Bacillota</taxon>
        <taxon>Bacilli</taxon>
        <taxon>Bacillales</taxon>
        <taxon>Bacillaceae</taxon>
        <taxon>Bacillus</taxon>
    </lineage>
</organism>
<sequence length="245" mass="27006">MLRGGSFMTLKKQRKGNKQRQLVKTKKSLFLHTVLVAALAISTFLASSANYADAHVSIHVVKKGDTLWSLAQKHHVTVQQIMNANGLSSHTIYIGEKLELPGKDLPPAALKMERPAPVRTDLPKPPAPETRNNNTKATYTVVSKDTLWSISQKFGMSVAELKALNGLKSNLIYIGQQLKVKTATATITATVVGAVDPHTVEFERNGTFFSLQVPYSTAESFQELIGEKISISYQEETRTLISWSK</sequence>
<dbReference type="SMART" id="SM00257">
    <property type="entry name" value="LysM"/>
    <property type="match status" value="2"/>
</dbReference>
<dbReference type="PROSITE" id="PS51782">
    <property type="entry name" value="LYSM"/>
    <property type="match status" value="2"/>
</dbReference>
<feature type="domain" description="LysM" evidence="1">
    <location>
        <begin position="57"/>
        <end position="100"/>
    </location>
</feature>
<dbReference type="OrthoDB" id="2572716at2"/>
<evidence type="ECO:0000313" key="3">
    <source>
        <dbReference type="Proteomes" id="UP000253314"/>
    </source>
</evidence>
<reference evidence="2 3" key="1">
    <citation type="submission" date="2018-07" db="EMBL/GenBank/DDBJ databases">
        <title>Lottiidibacillus patelloidae gen. nov., sp. nov., isolated from the intestinal tract of a marine limpet and the reclassification of B. taeanensis BH030017T, B. algicola KMM 3737T and B. hwajinpoensis SW-72T as genus Lottiidibacillus.</title>
        <authorList>
            <person name="Liu R."/>
            <person name="Huang Z."/>
        </authorList>
    </citation>
    <scope>NUCLEOTIDE SEQUENCE [LARGE SCALE GENOMIC DNA]</scope>
    <source>
        <strain evidence="2 3">BH030017</strain>
    </source>
</reference>
<dbReference type="SUPFAM" id="SSF54106">
    <property type="entry name" value="LysM domain"/>
    <property type="match status" value="2"/>
</dbReference>
<feature type="domain" description="LysM" evidence="1">
    <location>
        <begin position="137"/>
        <end position="180"/>
    </location>
</feature>
<evidence type="ECO:0000313" key="2">
    <source>
        <dbReference type="EMBL" id="RBW67314.1"/>
    </source>
</evidence>
<name>A0A366XT40_9BACI</name>
<dbReference type="EMBL" id="QOCW01000042">
    <property type="protein sequence ID" value="RBW67314.1"/>
    <property type="molecule type" value="Genomic_DNA"/>
</dbReference>
<comment type="caution">
    <text evidence="2">The sequence shown here is derived from an EMBL/GenBank/DDBJ whole genome shotgun (WGS) entry which is preliminary data.</text>
</comment>
<dbReference type="InterPro" id="IPR018392">
    <property type="entry name" value="LysM"/>
</dbReference>
<dbReference type="AlphaFoldDB" id="A0A366XT40"/>
<dbReference type="Gene3D" id="3.10.350.10">
    <property type="entry name" value="LysM domain"/>
    <property type="match status" value="2"/>
</dbReference>
<protein>
    <recommendedName>
        <fullName evidence="1">LysM domain-containing protein</fullName>
    </recommendedName>
</protein>
<proteinExistence type="predicted"/>
<dbReference type="GO" id="GO:0008932">
    <property type="term" value="F:lytic endotransglycosylase activity"/>
    <property type="evidence" value="ECO:0007669"/>
    <property type="project" value="TreeGrafter"/>
</dbReference>
<dbReference type="Pfam" id="PF01476">
    <property type="entry name" value="LysM"/>
    <property type="match status" value="2"/>
</dbReference>
<dbReference type="CDD" id="cd00118">
    <property type="entry name" value="LysM"/>
    <property type="match status" value="2"/>
</dbReference>
<keyword evidence="3" id="KW-1185">Reference proteome</keyword>
<dbReference type="InterPro" id="IPR036779">
    <property type="entry name" value="LysM_dom_sf"/>
</dbReference>
<gene>
    <name evidence="2" type="ORF">DS031_22890</name>
</gene>
<accession>A0A366XT40</accession>
<evidence type="ECO:0000259" key="1">
    <source>
        <dbReference type="PROSITE" id="PS51782"/>
    </source>
</evidence>
<dbReference type="PANTHER" id="PTHR33734:SF22">
    <property type="entry name" value="MEMBRANE-BOUND LYTIC MUREIN TRANSGLYCOSYLASE D"/>
    <property type="match status" value="1"/>
</dbReference>
<dbReference type="Proteomes" id="UP000253314">
    <property type="component" value="Unassembled WGS sequence"/>
</dbReference>
<dbReference type="PANTHER" id="PTHR33734">
    <property type="entry name" value="LYSM DOMAIN-CONTAINING GPI-ANCHORED PROTEIN 2"/>
    <property type="match status" value="1"/>
</dbReference>